<reference evidence="1 2" key="1">
    <citation type="journal article" date="2018" name="Nat. Genet.">
        <title>Extensive intraspecific gene order and gene structural variations between Mo17 and other maize genomes.</title>
        <authorList>
            <person name="Sun S."/>
            <person name="Zhou Y."/>
            <person name="Chen J."/>
            <person name="Shi J."/>
            <person name="Zhao H."/>
            <person name="Zhao H."/>
            <person name="Song W."/>
            <person name="Zhang M."/>
            <person name="Cui Y."/>
            <person name="Dong X."/>
            <person name="Liu H."/>
            <person name="Ma X."/>
            <person name="Jiao Y."/>
            <person name="Wang B."/>
            <person name="Wei X."/>
            <person name="Stein J.C."/>
            <person name="Glaubitz J.C."/>
            <person name="Lu F."/>
            <person name="Yu G."/>
            <person name="Liang C."/>
            <person name="Fengler K."/>
            <person name="Li B."/>
            <person name="Rafalski A."/>
            <person name="Schnable P.S."/>
            <person name="Ware D.H."/>
            <person name="Buckler E.S."/>
            <person name="Lai J."/>
        </authorList>
    </citation>
    <scope>NUCLEOTIDE SEQUENCE [LARGE SCALE GENOMIC DNA]</scope>
    <source>
        <strain evidence="2">cv. Missouri 17</strain>
        <tissue evidence="1">Seedling</tissue>
    </source>
</reference>
<dbReference type="Proteomes" id="UP000251960">
    <property type="component" value="Chromosome 6"/>
</dbReference>
<dbReference type="ExpressionAtlas" id="A0A3L6EAF0">
    <property type="expression patterns" value="baseline and differential"/>
</dbReference>
<evidence type="ECO:0000313" key="2">
    <source>
        <dbReference type="Proteomes" id="UP000251960"/>
    </source>
</evidence>
<proteinExistence type="predicted"/>
<organism evidence="1 2">
    <name type="scientific">Zea mays</name>
    <name type="common">Maize</name>
    <dbReference type="NCBI Taxonomy" id="4577"/>
    <lineage>
        <taxon>Eukaryota</taxon>
        <taxon>Viridiplantae</taxon>
        <taxon>Streptophyta</taxon>
        <taxon>Embryophyta</taxon>
        <taxon>Tracheophyta</taxon>
        <taxon>Spermatophyta</taxon>
        <taxon>Magnoliopsida</taxon>
        <taxon>Liliopsida</taxon>
        <taxon>Poales</taxon>
        <taxon>Poaceae</taxon>
        <taxon>PACMAD clade</taxon>
        <taxon>Panicoideae</taxon>
        <taxon>Andropogonodae</taxon>
        <taxon>Andropogoneae</taxon>
        <taxon>Tripsacinae</taxon>
        <taxon>Zea</taxon>
    </lineage>
</organism>
<dbReference type="AlphaFoldDB" id="A0A3L6EAF0"/>
<evidence type="ECO:0000313" key="1">
    <source>
        <dbReference type="EMBL" id="PWZ17353.1"/>
    </source>
</evidence>
<dbReference type="PANTHER" id="PTHR35998">
    <property type="entry name" value="OS02G0127900 PROTEIN"/>
    <property type="match status" value="1"/>
</dbReference>
<sequence>MVTRRLPNPKQHIAPPPLRFSLDSVFPLPRFDKSRPPPLIPLRATPPAPPLLVGRAATAAAGGTYRLALRIQRRLIPPNHPRIRDFVYRYCLRRAPLSCVRAQDAVGHCQPNRISASSQCRHISYSYAPFPSVTARRKGVFREDIAQLMSSGSTLFKILPLTSDMWTVAIPVLLYHQQVKIPDPEYLLEVLEMPKKQGSADITVKMSYLKVRIIQRSVVSREYEHSRDAIFEWYFQTVATNHHGEDASSVAVQNYFGVLMAYGGLQDDMSSSIYQSLMKALTMEYVEDITCYPVCASASGAIAELIENSYVPPDWLILLQVVLKRISTGDENESALLFKLLGTIVEGGQEKVVSYS</sequence>
<protein>
    <submittedName>
        <fullName evidence="1">Uncharacterized protein</fullName>
    </submittedName>
</protein>
<dbReference type="PANTHER" id="PTHR35998:SF1">
    <property type="entry name" value="OS02G0127900 PROTEIN"/>
    <property type="match status" value="1"/>
</dbReference>
<name>A0A3L6EAF0_MAIZE</name>
<comment type="caution">
    <text evidence="1">The sequence shown here is derived from an EMBL/GenBank/DDBJ whole genome shotgun (WGS) entry which is preliminary data.</text>
</comment>
<dbReference type="EMBL" id="NCVQ01000007">
    <property type="protein sequence ID" value="PWZ17353.1"/>
    <property type="molecule type" value="Genomic_DNA"/>
</dbReference>
<gene>
    <name evidence="1" type="ORF">Zm00014a_020430</name>
</gene>
<accession>A0A3L6EAF0</accession>